<dbReference type="Proteomes" id="UP000759537">
    <property type="component" value="Unassembled WGS sequence"/>
</dbReference>
<name>A0A9P5JWQ0_9AGAM</name>
<keyword evidence="1" id="KW-0732">Signal</keyword>
<keyword evidence="3" id="KW-1185">Reference proteome</keyword>
<feature type="signal peptide" evidence="1">
    <location>
        <begin position="1"/>
        <end position="17"/>
    </location>
</feature>
<evidence type="ECO:0000313" key="2">
    <source>
        <dbReference type="EMBL" id="KAF8467583.1"/>
    </source>
</evidence>
<dbReference type="AlphaFoldDB" id="A0A9P5JWQ0"/>
<gene>
    <name evidence="2" type="ORF">DFH94DRAFT_778313</name>
</gene>
<evidence type="ECO:0000256" key="1">
    <source>
        <dbReference type="SAM" id="SignalP"/>
    </source>
</evidence>
<organism evidence="2 3">
    <name type="scientific">Russula ochroleuca</name>
    <dbReference type="NCBI Taxonomy" id="152965"/>
    <lineage>
        <taxon>Eukaryota</taxon>
        <taxon>Fungi</taxon>
        <taxon>Dikarya</taxon>
        <taxon>Basidiomycota</taxon>
        <taxon>Agaricomycotina</taxon>
        <taxon>Agaricomycetes</taxon>
        <taxon>Russulales</taxon>
        <taxon>Russulaceae</taxon>
        <taxon>Russula</taxon>
    </lineage>
</organism>
<accession>A0A9P5JWQ0</accession>
<protein>
    <submittedName>
        <fullName evidence="2">Uncharacterized protein</fullName>
    </submittedName>
</protein>
<feature type="chain" id="PRO_5040390905" evidence="1">
    <location>
        <begin position="18"/>
        <end position="81"/>
    </location>
</feature>
<reference evidence="2" key="2">
    <citation type="journal article" date="2020" name="Nat. Commun.">
        <title>Large-scale genome sequencing of mycorrhizal fungi provides insights into the early evolution of symbiotic traits.</title>
        <authorList>
            <person name="Miyauchi S."/>
            <person name="Kiss E."/>
            <person name="Kuo A."/>
            <person name="Drula E."/>
            <person name="Kohler A."/>
            <person name="Sanchez-Garcia M."/>
            <person name="Morin E."/>
            <person name="Andreopoulos B."/>
            <person name="Barry K.W."/>
            <person name="Bonito G."/>
            <person name="Buee M."/>
            <person name="Carver A."/>
            <person name="Chen C."/>
            <person name="Cichocki N."/>
            <person name="Clum A."/>
            <person name="Culley D."/>
            <person name="Crous P.W."/>
            <person name="Fauchery L."/>
            <person name="Girlanda M."/>
            <person name="Hayes R.D."/>
            <person name="Keri Z."/>
            <person name="LaButti K."/>
            <person name="Lipzen A."/>
            <person name="Lombard V."/>
            <person name="Magnuson J."/>
            <person name="Maillard F."/>
            <person name="Murat C."/>
            <person name="Nolan M."/>
            <person name="Ohm R.A."/>
            <person name="Pangilinan J."/>
            <person name="Pereira M.F."/>
            <person name="Perotto S."/>
            <person name="Peter M."/>
            <person name="Pfister S."/>
            <person name="Riley R."/>
            <person name="Sitrit Y."/>
            <person name="Stielow J.B."/>
            <person name="Szollosi G."/>
            <person name="Zifcakova L."/>
            <person name="Stursova M."/>
            <person name="Spatafora J.W."/>
            <person name="Tedersoo L."/>
            <person name="Vaario L.M."/>
            <person name="Yamada A."/>
            <person name="Yan M."/>
            <person name="Wang P."/>
            <person name="Xu J."/>
            <person name="Bruns T."/>
            <person name="Baldrian P."/>
            <person name="Vilgalys R."/>
            <person name="Dunand C."/>
            <person name="Henrissat B."/>
            <person name="Grigoriev I.V."/>
            <person name="Hibbett D."/>
            <person name="Nagy L.G."/>
            <person name="Martin F.M."/>
        </authorList>
    </citation>
    <scope>NUCLEOTIDE SEQUENCE</scope>
    <source>
        <strain evidence="2">Prilba</strain>
    </source>
</reference>
<reference evidence="2" key="1">
    <citation type="submission" date="2019-10" db="EMBL/GenBank/DDBJ databases">
        <authorList>
            <consortium name="DOE Joint Genome Institute"/>
            <person name="Kuo A."/>
            <person name="Miyauchi S."/>
            <person name="Kiss E."/>
            <person name="Drula E."/>
            <person name="Kohler A."/>
            <person name="Sanchez-Garcia M."/>
            <person name="Andreopoulos B."/>
            <person name="Barry K.W."/>
            <person name="Bonito G."/>
            <person name="Buee M."/>
            <person name="Carver A."/>
            <person name="Chen C."/>
            <person name="Cichocki N."/>
            <person name="Clum A."/>
            <person name="Culley D."/>
            <person name="Crous P.W."/>
            <person name="Fauchery L."/>
            <person name="Girlanda M."/>
            <person name="Hayes R."/>
            <person name="Keri Z."/>
            <person name="LaButti K."/>
            <person name="Lipzen A."/>
            <person name="Lombard V."/>
            <person name="Magnuson J."/>
            <person name="Maillard F."/>
            <person name="Morin E."/>
            <person name="Murat C."/>
            <person name="Nolan M."/>
            <person name="Ohm R."/>
            <person name="Pangilinan J."/>
            <person name="Pereira M."/>
            <person name="Perotto S."/>
            <person name="Peter M."/>
            <person name="Riley R."/>
            <person name="Sitrit Y."/>
            <person name="Stielow B."/>
            <person name="Szollosi G."/>
            <person name="Zifcakova L."/>
            <person name="Stursova M."/>
            <person name="Spatafora J.W."/>
            <person name="Tedersoo L."/>
            <person name="Vaario L.-M."/>
            <person name="Yamada A."/>
            <person name="Yan M."/>
            <person name="Wang P."/>
            <person name="Xu J."/>
            <person name="Bruns T."/>
            <person name="Baldrian P."/>
            <person name="Vilgalys R."/>
            <person name="Henrissat B."/>
            <person name="Grigoriev I.V."/>
            <person name="Hibbett D."/>
            <person name="Nagy L.G."/>
            <person name="Martin F.M."/>
        </authorList>
    </citation>
    <scope>NUCLEOTIDE SEQUENCE</scope>
    <source>
        <strain evidence="2">Prilba</strain>
    </source>
</reference>
<sequence length="81" mass="8874">MSLLAGVLVVHAIPTHSCEYSKKDIRKYFQVVLITVPSDGYGRLIDGQWTGTVQRSTEGESIPVRGDRLGAARFERVVQGG</sequence>
<comment type="caution">
    <text evidence="2">The sequence shown here is derived from an EMBL/GenBank/DDBJ whole genome shotgun (WGS) entry which is preliminary data.</text>
</comment>
<evidence type="ECO:0000313" key="3">
    <source>
        <dbReference type="Proteomes" id="UP000759537"/>
    </source>
</evidence>
<proteinExistence type="predicted"/>
<dbReference type="EMBL" id="WHVB01000035">
    <property type="protein sequence ID" value="KAF8467583.1"/>
    <property type="molecule type" value="Genomic_DNA"/>
</dbReference>